<protein>
    <recommendedName>
        <fullName evidence="4">Phosphoribosyltransferase domain-containing protein</fullName>
    </recommendedName>
</protein>
<keyword evidence="6" id="KW-1185">Reference proteome</keyword>
<proteinExistence type="predicted"/>
<evidence type="ECO:0000256" key="1">
    <source>
        <dbReference type="ARBA" id="ARBA00022676"/>
    </source>
</evidence>
<evidence type="ECO:0000256" key="3">
    <source>
        <dbReference type="SAM" id="MobiDB-lite"/>
    </source>
</evidence>
<evidence type="ECO:0000256" key="2">
    <source>
        <dbReference type="ARBA" id="ARBA00022679"/>
    </source>
</evidence>
<name>A0A2T0QYY8_9ACTN</name>
<dbReference type="Pfam" id="PF00156">
    <property type="entry name" value="Pribosyltran"/>
    <property type="match status" value="1"/>
</dbReference>
<organism evidence="5 6">
    <name type="scientific">Kineococcus rhizosphaerae</name>
    <dbReference type="NCBI Taxonomy" id="559628"/>
    <lineage>
        <taxon>Bacteria</taxon>
        <taxon>Bacillati</taxon>
        <taxon>Actinomycetota</taxon>
        <taxon>Actinomycetes</taxon>
        <taxon>Kineosporiales</taxon>
        <taxon>Kineosporiaceae</taxon>
        <taxon>Kineococcus</taxon>
    </lineage>
</organism>
<keyword evidence="2" id="KW-0808">Transferase</keyword>
<dbReference type="PANTHER" id="PTHR43363:SF1">
    <property type="entry name" value="HYPOXANTHINE-GUANINE PHOSPHORIBOSYLTRANSFERASE"/>
    <property type="match status" value="1"/>
</dbReference>
<dbReference type="InterPro" id="IPR000836">
    <property type="entry name" value="PRTase_dom"/>
</dbReference>
<gene>
    <name evidence="5" type="ORF">CLV37_11235</name>
</gene>
<accession>A0A2T0QYY8</accession>
<reference evidence="5 6" key="1">
    <citation type="submission" date="2018-03" db="EMBL/GenBank/DDBJ databases">
        <title>Genomic Encyclopedia of Archaeal and Bacterial Type Strains, Phase II (KMG-II): from individual species to whole genera.</title>
        <authorList>
            <person name="Goeker M."/>
        </authorList>
    </citation>
    <scope>NUCLEOTIDE SEQUENCE [LARGE SCALE GENOMIC DNA]</scope>
    <source>
        <strain evidence="5 6">DSM 19711</strain>
    </source>
</reference>
<evidence type="ECO:0000313" key="5">
    <source>
        <dbReference type="EMBL" id="PRY11737.1"/>
    </source>
</evidence>
<dbReference type="RefSeq" id="WP_245885514.1">
    <property type="nucleotide sequence ID" value="NZ_PVZF01000012.1"/>
</dbReference>
<dbReference type="SUPFAM" id="SSF53271">
    <property type="entry name" value="PRTase-like"/>
    <property type="match status" value="1"/>
</dbReference>
<dbReference type="GO" id="GO:0016757">
    <property type="term" value="F:glycosyltransferase activity"/>
    <property type="evidence" value="ECO:0007669"/>
    <property type="project" value="UniProtKB-KW"/>
</dbReference>
<dbReference type="AlphaFoldDB" id="A0A2T0QYY8"/>
<dbReference type="Gene3D" id="3.40.50.2020">
    <property type="match status" value="1"/>
</dbReference>
<keyword evidence="1" id="KW-0328">Glycosyltransferase</keyword>
<evidence type="ECO:0000313" key="6">
    <source>
        <dbReference type="Proteomes" id="UP000238083"/>
    </source>
</evidence>
<dbReference type="CDD" id="cd06223">
    <property type="entry name" value="PRTases_typeI"/>
    <property type="match status" value="1"/>
</dbReference>
<dbReference type="Proteomes" id="UP000238083">
    <property type="component" value="Unassembled WGS sequence"/>
</dbReference>
<feature type="region of interest" description="Disordered" evidence="3">
    <location>
        <begin position="1"/>
        <end position="25"/>
    </location>
</feature>
<dbReference type="EMBL" id="PVZF01000012">
    <property type="protein sequence ID" value="PRY11737.1"/>
    <property type="molecule type" value="Genomic_DNA"/>
</dbReference>
<dbReference type="InterPro" id="IPR029057">
    <property type="entry name" value="PRTase-like"/>
</dbReference>
<evidence type="ECO:0000259" key="4">
    <source>
        <dbReference type="Pfam" id="PF00156"/>
    </source>
</evidence>
<feature type="domain" description="Phosphoribosyltransferase" evidence="4">
    <location>
        <begin position="27"/>
        <end position="172"/>
    </location>
</feature>
<dbReference type="PANTHER" id="PTHR43363">
    <property type="entry name" value="HYPOXANTHINE PHOSPHORIBOSYLTRANSFERASE"/>
    <property type="match status" value="1"/>
</dbReference>
<sequence>MTTSSPGDRDGSGDPDGAIGSGGPDREVLTWSTFGQAVRDLASAIARDGYRPAVMLGIARGGLPLAAGLAYALDVKETATINVEFYTGVDSRLPEPVVLAPSVDLSELAGRDVLVVDDVADTGRTLGVVVRMCAEAGVRARAAVVYRKPTTTLAPEYAWKETDRWIDFPWSVQGPVPELGAALPSA</sequence>
<comment type="caution">
    <text evidence="5">The sequence shown here is derived from an EMBL/GenBank/DDBJ whole genome shotgun (WGS) entry which is preliminary data.</text>
</comment>